<dbReference type="PANTHER" id="PTHR31389:SF4">
    <property type="entry name" value="LD39211P"/>
    <property type="match status" value="1"/>
</dbReference>
<evidence type="ECO:0000256" key="1">
    <source>
        <dbReference type="SAM" id="Phobius"/>
    </source>
</evidence>
<keyword evidence="1" id="KW-0812">Transmembrane</keyword>
<feature type="transmembrane region" description="Helical" evidence="1">
    <location>
        <begin position="7"/>
        <end position="27"/>
    </location>
</feature>
<evidence type="ECO:0000313" key="3">
    <source>
        <dbReference type="Proteomes" id="UP001347796"/>
    </source>
</evidence>
<dbReference type="EMBL" id="JAZGQO010000002">
    <property type="protein sequence ID" value="KAK6192292.1"/>
    <property type="molecule type" value="Genomic_DNA"/>
</dbReference>
<name>A0AAN8K8N5_PATCE</name>
<accession>A0AAN8K8N5</accession>
<dbReference type="AlphaFoldDB" id="A0AAN8K8N5"/>
<dbReference type="Proteomes" id="UP001347796">
    <property type="component" value="Unassembled WGS sequence"/>
</dbReference>
<comment type="caution">
    <text evidence="2">The sequence shown here is derived from an EMBL/GenBank/DDBJ whole genome shotgun (WGS) entry which is preliminary data.</text>
</comment>
<proteinExistence type="predicted"/>
<reference evidence="2 3" key="1">
    <citation type="submission" date="2024-01" db="EMBL/GenBank/DDBJ databases">
        <title>The genome of the rayed Mediterranean limpet Patella caerulea (Linnaeus, 1758).</title>
        <authorList>
            <person name="Anh-Thu Weber A."/>
            <person name="Halstead-Nussloch G."/>
        </authorList>
    </citation>
    <scope>NUCLEOTIDE SEQUENCE [LARGE SCALE GENOMIC DNA]</scope>
    <source>
        <strain evidence="2">AATW-2023a</strain>
        <tissue evidence="2">Whole specimen</tissue>
    </source>
</reference>
<keyword evidence="1" id="KW-0472">Membrane</keyword>
<dbReference type="InterPro" id="IPR012444">
    <property type="entry name" value="DUF1647"/>
</dbReference>
<organism evidence="2 3">
    <name type="scientific">Patella caerulea</name>
    <name type="common">Rayed Mediterranean limpet</name>
    <dbReference type="NCBI Taxonomy" id="87958"/>
    <lineage>
        <taxon>Eukaryota</taxon>
        <taxon>Metazoa</taxon>
        <taxon>Spiralia</taxon>
        <taxon>Lophotrochozoa</taxon>
        <taxon>Mollusca</taxon>
        <taxon>Gastropoda</taxon>
        <taxon>Patellogastropoda</taxon>
        <taxon>Patelloidea</taxon>
        <taxon>Patellidae</taxon>
        <taxon>Patella</taxon>
    </lineage>
</organism>
<dbReference type="Pfam" id="PF07801">
    <property type="entry name" value="DUF1647"/>
    <property type="match status" value="1"/>
</dbReference>
<keyword evidence="1" id="KW-1133">Transmembrane helix</keyword>
<evidence type="ECO:0000313" key="2">
    <source>
        <dbReference type="EMBL" id="KAK6192292.1"/>
    </source>
</evidence>
<keyword evidence="3" id="KW-1185">Reference proteome</keyword>
<gene>
    <name evidence="2" type="ORF">SNE40_003785</name>
</gene>
<protein>
    <submittedName>
        <fullName evidence="2">Uncharacterized protein</fullName>
    </submittedName>
</protein>
<sequence>MVSRRIKYYLPTTTLLIILCTVIYYLIVEKSPLTELHTKLAGKGVAEGRVYGHDKHCTDYISTNKLNNMKRLLNMKTTKGVEDILYGLGYPKRTTTSGDVYIPDLPDPKVHIPDIPVIVAGASSNHFNETQAMMYNIDTVIRPVYPHIKVILYDIGFTELERQAIIKYGRCELRTFNFTKYPDHIRYLHTCSWKPIIIQEVLNQHGFTMYMDASIRLKTGNLTRVFNQVKRSGINAIYIPFNNYFVPNHTFSKTFEYFKTKPCLFHGLDEIGAGFAIVVKNNLYAYTIMRSWLVCSLQRNCVMPKGTERITYCSGFKKYHKCHRNDQSALSIAVYMTNHDSVGSLAIPKELFSIHRGQVMQYFH</sequence>
<dbReference type="PANTHER" id="PTHR31389">
    <property type="entry name" value="LD39211P"/>
    <property type="match status" value="1"/>
</dbReference>